<dbReference type="Pfam" id="PF12146">
    <property type="entry name" value="Hydrolase_4"/>
    <property type="match status" value="1"/>
</dbReference>
<dbReference type="InterPro" id="IPR053145">
    <property type="entry name" value="AB_hydrolase_Est10"/>
</dbReference>
<dbReference type="EMBL" id="MAYG01000031">
    <property type="protein sequence ID" value="OCA68892.1"/>
    <property type="molecule type" value="Genomic_DNA"/>
</dbReference>
<accession>A0A1B8ZBB7</accession>
<dbReference type="InterPro" id="IPR022742">
    <property type="entry name" value="Hydrolase_4"/>
</dbReference>
<feature type="signal peptide" evidence="1">
    <location>
        <begin position="1"/>
        <end position="20"/>
    </location>
</feature>
<reference evidence="5" key="1">
    <citation type="submission" date="2016-07" db="EMBL/GenBank/DDBJ databases">
        <authorList>
            <person name="Florea S."/>
            <person name="Webb J.S."/>
            <person name="Jaromczyk J."/>
            <person name="Schardl C.L."/>
        </authorList>
    </citation>
    <scope>NUCLEOTIDE SEQUENCE [LARGE SCALE GENOMIC DNA]</scope>
    <source>
        <strain evidence="5">CC-VM-7</strain>
    </source>
</reference>
<dbReference type="PANTHER" id="PTHR43265:SF1">
    <property type="entry name" value="ESTERASE ESTD"/>
    <property type="match status" value="1"/>
</dbReference>
<dbReference type="STRING" id="651561.BBI00_21835"/>
<dbReference type="GO" id="GO:0052689">
    <property type="term" value="F:carboxylic ester hydrolase activity"/>
    <property type="evidence" value="ECO:0007669"/>
    <property type="project" value="TreeGrafter"/>
</dbReference>
<dbReference type="Gene3D" id="3.40.50.1820">
    <property type="entry name" value="alpha/beta hydrolase"/>
    <property type="match status" value="1"/>
</dbReference>
<proteinExistence type="predicted"/>
<dbReference type="InterPro" id="IPR024981">
    <property type="entry name" value="DUF3887"/>
</dbReference>
<dbReference type="PANTHER" id="PTHR43265">
    <property type="entry name" value="ESTERASE ESTD"/>
    <property type="match status" value="1"/>
</dbReference>
<dbReference type="Gene3D" id="3.10.450.590">
    <property type="match status" value="1"/>
</dbReference>
<dbReference type="InterPro" id="IPR029058">
    <property type="entry name" value="AB_hydrolase_fold"/>
</dbReference>
<evidence type="ECO:0000313" key="4">
    <source>
        <dbReference type="EMBL" id="OCA68892.1"/>
    </source>
</evidence>
<dbReference type="Pfam" id="PF13026">
    <property type="entry name" value="DUF3887"/>
    <property type="match status" value="1"/>
</dbReference>
<name>A0A1B8ZBB7_9FLAO</name>
<evidence type="ECO:0000259" key="2">
    <source>
        <dbReference type="Pfam" id="PF12146"/>
    </source>
</evidence>
<evidence type="ECO:0008006" key="6">
    <source>
        <dbReference type="Google" id="ProtNLM"/>
    </source>
</evidence>
<sequence>MTMKKIITVFCIICSLLSFSQDKKEIGNTFIKTLFVDKNIEKAHAFFDPSVASQIPVEQLKAVTEQLQEQLGGLKNILEVNNESNIYYYYSEFGKSKLDVQLTFNENNKLLGFFLVPHKTFETWDEKTSLKIKSDDIELNGTLLIPTSGNKKKLVIFVHGSGASNRDEAIGENKPFRDIAEYLFSNGIASYRYDKRTYSNPETFTGQSTVEDETVKDAVNAANYFKNNKDYTGYQIIILGHSQGAYMMPEIAAKAQVSKYIFMAGNARPLQNLLVEQYEYLHNLDPAKVPAEAVEDLKKQVALLNSSKFNLNTPAAELPLGQSAAYWSYLKNYNQLNEVKKIKAPLFFAQGGRDYQVTEKDFNLWKDALKNNKAAEFKFYPSLSHLFISGSGKPSPEDYEVKGNVDDQFLKDLLQFIVK</sequence>
<dbReference type="SUPFAM" id="SSF53474">
    <property type="entry name" value="alpha/beta-Hydrolases"/>
    <property type="match status" value="1"/>
</dbReference>
<dbReference type="AlphaFoldDB" id="A0A1B8ZBB7"/>
<keyword evidence="1" id="KW-0732">Signal</keyword>
<evidence type="ECO:0000313" key="5">
    <source>
        <dbReference type="Proteomes" id="UP000093432"/>
    </source>
</evidence>
<dbReference type="OrthoDB" id="9809549at2"/>
<dbReference type="Proteomes" id="UP000093432">
    <property type="component" value="Unassembled WGS sequence"/>
</dbReference>
<feature type="domain" description="Serine aminopeptidase S33" evidence="2">
    <location>
        <begin position="151"/>
        <end position="387"/>
    </location>
</feature>
<feature type="chain" id="PRO_5008620348" description="DUF3887 domain-containing protein" evidence="1">
    <location>
        <begin position="21"/>
        <end position="419"/>
    </location>
</feature>
<organism evidence="4 5">
    <name type="scientific">Chryseobacterium arthrosphaerae</name>
    <dbReference type="NCBI Taxonomy" id="651561"/>
    <lineage>
        <taxon>Bacteria</taxon>
        <taxon>Pseudomonadati</taxon>
        <taxon>Bacteroidota</taxon>
        <taxon>Flavobacteriia</taxon>
        <taxon>Flavobacteriales</taxon>
        <taxon>Weeksellaceae</taxon>
        <taxon>Chryseobacterium group</taxon>
        <taxon>Chryseobacterium</taxon>
    </lineage>
</organism>
<evidence type="ECO:0000256" key="1">
    <source>
        <dbReference type="SAM" id="SignalP"/>
    </source>
</evidence>
<evidence type="ECO:0000259" key="3">
    <source>
        <dbReference type="Pfam" id="PF13026"/>
    </source>
</evidence>
<comment type="caution">
    <text evidence="4">The sequence shown here is derived from an EMBL/GenBank/DDBJ whole genome shotgun (WGS) entry which is preliminary data.</text>
</comment>
<gene>
    <name evidence="4" type="ORF">BBI00_21835</name>
</gene>
<protein>
    <recommendedName>
        <fullName evidence="6">DUF3887 domain-containing protein</fullName>
    </recommendedName>
</protein>
<feature type="domain" description="DUF3887" evidence="3">
    <location>
        <begin position="33"/>
        <end position="113"/>
    </location>
</feature>